<evidence type="ECO:0000256" key="19">
    <source>
        <dbReference type="PIRSR" id="PIRSR005149-1"/>
    </source>
</evidence>
<feature type="binding site" evidence="19">
    <location>
        <position position="278"/>
    </location>
    <ligand>
        <name>Zn(2+)</name>
        <dbReference type="ChEBI" id="CHEBI:29105"/>
        <label>1</label>
    </ligand>
</feature>
<dbReference type="Proteomes" id="UP000800235">
    <property type="component" value="Unassembled WGS sequence"/>
</dbReference>
<feature type="transmembrane region" description="Helical" evidence="21">
    <location>
        <begin position="230"/>
        <end position="249"/>
    </location>
</feature>
<evidence type="ECO:0000256" key="12">
    <source>
        <dbReference type="ARBA" id="ARBA00022989"/>
    </source>
</evidence>
<comment type="similarity">
    <text evidence="4 18">Belongs to the sterol desaturase family. SCS7 subfamily.</text>
</comment>
<dbReference type="Pfam" id="PF04116">
    <property type="entry name" value="FA_hydroxylase"/>
    <property type="match status" value="1"/>
</dbReference>
<dbReference type="GO" id="GO:0080132">
    <property type="term" value="F:fatty acid 2-hydroxylase activity"/>
    <property type="evidence" value="ECO:0007669"/>
    <property type="project" value="InterPro"/>
</dbReference>
<dbReference type="PRINTS" id="PR00363">
    <property type="entry name" value="CYTOCHROMEB5"/>
</dbReference>
<evidence type="ECO:0000256" key="3">
    <source>
        <dbReference type="ARBA" id="ARBA00005189"/>
    </source>
</evidence>
<dbReference type="SUPFAM" id="SSF55856">
    <property type="entry name" value="Cytochrome b5-like heme/steroid binding domain"/>
    <property type="match status" value="1"/>
</dbReference>
<dbReference type="AlphaFoldDB" id="A0A9P4NU20"/>
<keyword evidence="5 18" id="KW-0444">Lipid biosynthesis</keyword>
<keyword evidence="16 18" id="KW-0472">Membrane</keyword>
<keyword evidence="6 20" id="KW-0349">Heme</keyword>
<evidence type="ECO:0000256" key="15">
    <source>
        <dbReference type="ARBA" id="ARBA00023098"/>
    </source>
</evidence>
<evidence type="ECO:0000313" key="23">
    <source>
        <dbReference type="EMBL" id="KAF2431612.1"/>
    </source>
</evidence>
<dbReference type="PANTHER" id="PTHR12863:SF1">
    <property type="entry name" value="FATTY ACID 2-HYDROXYLASE"/>
    <property type="match status" value="1"/>
</dbReference>
<dbReference type="SMART" id="SM01117">
    <property type="entry name" value="Cyt-b5"/>
    <property type="match status" value="1"/>
</dbReference>
<dbReference type="InterPro" id="IPR001199">
    <property type="entry name" value="Cyt_B5-like_heme/steroid-bd"/>
</dbReference>
<evidence type="ECO:0000256" key="13">
    <source>
        <dbReference type="ARBA" id="ARBA00023002"/>
    </source>
</evidence>
<comment type="pathway">
    <text evidence="2">Sphingolipid metabolism.</text>
</comment>
<gene>
    <name evidence="23" type="ORF">EJ08DRAFT_182587</name>
</gene>
<evidence type="ECO:0000256" key="17">
    <source>
        <dbReference type="ARBA" id="ARBA00023160"/>
    </source>
</evidence>
<dbReference type="EMBL" id="MU007031">
    <property type="protein sequence ID" value="KAF2431612.1"/>
    <property type="molecule type" value="Genomic_DNA"/>
</dbReference>
<protein>
    <recommendedName>
        <fullName evidence="18">Ceramide very long chain fatty acid hydroxylase</fullName>
        <ecNumber evidence="18">1.-.-.-</ecNumber>
    </recommendedName>
</protein>
<evidence type="ECO:0000256" key="5">
    <source>
        <dbReference type="ARBA" id="ARBA00022516"/>
    </source>
</evidence>
<evidence type="ECO:0000256" key="16">
    <source>
        <dbReference type="ARBA" id="ARBA00023136"/>
    </source>
</evidence>
<dbReference type="PROSITE" id="PS00191">
    <property type="entry name" value="CYTOCHROME_B5_1"/>
    <property type="match status" value="1"/>
</dbReference>
<comment type="caution">
    <text evidence="23">The sequence shown here is derived from an EMBL/GenBank/DDBJ whole genome shotgun (WGS) entry which is preliminary data.</text>
</comment>
<keyword evidence="12 21" id="KW-1133">Transmembrane helix</keyword>
<evidence type="ECO:0000256" key="10">
    <source>
        <dbReference type="ARBA" id="ARBA00022832"/>
    </source>
</evidence>
<dbReference type="InterPro" id="IPR014430">
    <property type="entry name" value="Scs7"/>
</dbReference>
<feature type="binding site" description="axial binding residue" evidence="20">
    <location>
        <position position="41"/>
    </location>
    <ligand>
        <name>heme</name>
        <dbReference type="ChEBI" id="CHEBI:30413"/>
    </ligand>
    <ligandPart>
        <name>Fe</name>
        <dbReference type="ChEBI" id="CHEBI:18248"/>
    </ligandPart>
</feature>
<evidence type="ECO:0000256" key="7">
    <source>
        <dbReference type="ARBA" id="ARBA00022692"/>
    </source>
</evidence>
<dbReference type="GO" id="GO:0020037">
    <property type="term" value="F:heme binding"/>
    <property type="evidence" value="ECO:0007669"/>
    <property type="project" value="InterPro"/>
</dbReference>
<keyword evidence="14 18" id="KW-0408">Iron</keyword>
<feature type="binding site" evidence="19">
    <location>
        <position position="338"/>
    </location>
    <ligand>
        <name>Zn(2+)</name>
        <dbReference type="ChEBI" id="CHEBI:29105"/>
        <label>1</label>
    </ligand>
</feature>
<feature type="transmembrane region" description="Helical" evidence="21">
    <location>
        <begin position="315"/>
        <end position="334"/>
    </location>
</feature>
<feature type="binding site" evidence="19">
    <location>
        <position position="357"/>
    </location>
    <ligand>
        <name>Zn(2+)</name>
        <dbReference type="ChEBI" id="CHEBI:29105"/>
        <label>1</label>
    </ligand>
</feature>
<feature type="binding site" evidence="19">
    <location>
        <position position="281"/>
    </location>
    <ligand>
        <name>Zn(2+)</name>
        <dbReference type="ChEBI" id="CHEBI:29105"/>
        <label>1</label>
    </ligand>
</feature>
<evidence type="ECO:0000256" key="18">
    <source>
        <dbReference type="PIRNR" id="PIRNR005149"/>
    </source>
</evidence>
<evidence type="ECO:0000256" key="14">
    <source>
        <dbReference type="ARBA" id="ARBA00023004"/>
    </source>
</evidence>
<feature type="binding site" description="axial binding residue" evidence="20">
    <location>
        <position position="68"/>
    </location>
    <ligand>
        <name>heme</name>
        <dbReference type="ChEBI" id="CHEBI:30413"/>
    </ligand>
    <ligandPart>
        <name>Fe</name>
        <dbReference type="ChEBI" id="CHEBI:18248"/>
    </ligandPart>
</feature>
<dbReference type="InterPro" id="IPR018506">
    <property type="entry name" value="Cyt_B5_heme-BS"/>
</dbReference>
<keyword evidence="9 18" id="KW-0256">Endoplasmic reticulum</keyword>
<keyword evidence="7 21" id="KW-0812">Transmembrane</keyword>
<evidence type="ECO:0000313" key="24">
    <source>
        <dbReference type="Proteomes" id="UP000800235"/>
    </source>
</evidence>
<organism evidence="23 24">
    <name type="scientific">Tothia fuscella</name>
    <dbReference type="NCBI Taxonomy" id="1048955"/>
    <lineage>
        <taxon>Eukaryota</taxon>
        <taxon>Fungi</taxon>
        <taxon>Dikarya</taxon>
        <taxon>Ascomycota</taxon>
        <taxon>Pezizomycotina</taxon>
        <taxon>Dothideomycetes</taxon>
        <taxon>Pleosporomycetidae</taxon>
        <taxon>Venturiales</taxon>
        <taxon>Cylindrosympodiaceae</taxon>
        <taxon>Tothia</taxon>
    </lineage>
</organism>
<dbReference type="PANTHER" id="PTHR12863">
    <property type="entry name" value="FATTY ACID HYDROXYLASE"/>
    <property type="match status" value="1"/>
</dbReference>
<dbReference type="OrthoDB" id="2204368at2759"/>
<evidence type="ECO:0000256" key="2">
    <source>
        <dbReference type="ARBA" id="ARBA00004991"/>
    </source>
</evidence>
<evidence type="ECO:0000256" key="9">
    <source>
        <dbReference type="ARBA" id="ARBA00022824"/>
    </source>
</evidence>
<proteinExistence type="inferred from homology"/>
<comment type="cofactor">
    <cofactor evidence="18 19">
        <name>Zn(2+)</name>
        <dbReference type="ChEBI" id="CHEBI:29105"/>
    </cofactor>
    <text evidence="18 19">Binds 2 Zn(2+) ions per subunit that likely form a catalytic dimetal center.</text>
</comment>
<evidence type="ECO:0000256" key="6">
    <source>
        <dbReference type="ARBA" id="ARBA00022617"/>
    </source>
</evidence>
<keyword evidence="15 18" id="KW-0443">Lipid metabolism</keyword>
<dbReference type="Pfam" id="PF00173">
    <property type="entry name" value="Cyt-b5"/>
    <property type="match status" value="1"/>
</dbReference>
<dbReference type="InterPro" id="IPR006694">
    <property type="entry name" value="Fatty_acid_hydroxylase"/>
</dbReference>
<evidence type="ECO:0000256" key="11">
    <source>
        <dbReference type="ARBA" id="ARBA00022833"/>
    </source>
</evidence>
<dbReference type="GO" id="GO:0005789">
    <property type="term" value="C:endoplasmic reticulum membrane"/>
    <property type="evidence" value="ECO:0007669"/>
    <property type="project" value="UniProtKB-SubCell"/>
</dbReference>
<evidence type="ECO:0000256" key="8">
    <source>
        <dbReference type="ARBA" id="ARBA00022723"/>
    </source>
</evidence>
<keyword evidence="17 18" id="KW-0275">Fatty acid biosynthesis</keyword>
<feature type="binding site" evidence="19">
    <location>
        <position position="254"/>
    </location>
    <ligand>
        <name>Zn(2+)</name>
        <dbReference type="ChEBI" id="CHEBI:29105"/>
        <label>1</label>
    </ligand>
</feature>
<evidence type="ECO:0000259" key="22">
    <source>
        <dbReference type="PROSITE" id="PS50255"/>
    </source>
</evidence>
<feature type="binding site" evidence="19">
    <location>
        <position position="259"/>
    </location>
    <ligand>
        <name>Zn(2+)</name>
        <dbReference type="ChEBI" id="CHEBI:29105"/>
        <label>1</label>
    </ligand>
</feature>
<comment type="subcellular location">
    <subcellularLocation>
        <location evidence="1">Endoplasmic reticulum membrane</location>
        <topology evidence="1">Multi-pass membrane protein</topology>
    </subcellularLocation>
</comment>
<dbReference type="EC" id="1.-.-.-" evidence="18"/>
<keyword evidence="13 18" id="KW-0560">Oxidoreductase</keyword>
<keyword evidence="11 19" id="KW-0862">Zinc</keyword>
<feature type="domain" description="Cytochrome b5 heme-binding" evidence="22">
    <location>
        <begin position="6"/>
        <end position="85"/>
    </location>
</feature>
<reference evidence="23" key="1">
    <citation type="journal article" date="2020" name="Stud. Mycol.">
        <title>101 Dothideomycetes genomes: a test case for predicting lifestyles and emergence of pathogens.</title>
        <authorList>
            <person name="Haridas S."/>
            <person name="Albert R."/>
            <person name="Binder M."/>
            <person name="Bloem J."/>
            <person name="Labutti K."/>
            <person name="Salamov A."/>
            <person name="Andreopoulos B."/>
            <person name="Baker S."/>
            <person name="Barry K."/>
            <person name="Bills G."/>
            <person name="Bluhm B."/>
            <person name="Cannon C."/>
            <person name="Castanera R."/>
            <person name="Culley D."/>
            <person name="Daum C."/>
            <person name="Ezra D."/>
            <person name="Gonzalez J."/>
            <person name="Henrissat B."/>
            <person name="Kuo A."/>
            <person name="Liang C."/>
            <person name="Lipzen A."/>
            <person name="Lutzoni F."/>
            <person name="Magnuson J."/>
            <person name="Mondo S."/>
            <person name="Nolan M."/>
            <person name="Ohm R."/>
            <person name="Pangilinan J."/>
            <person name="Park H.-J."/>
            <person name="Ramirez L."/>
            <person name="Alfaro M."/>
            <person name="Sun H."/>
            <person name="Tritt A."/>
            <person name="Yoshinaga Y."/>
            <person name="Zwiers L.-H."/>
            <person name="Turgeon B."/>
            <person name="Goodwin S."/>
            <person name="Spatafora J."/>
            <person name="Crous P."/>
            <person name="Grigoriev I."/>
        </authorList>
    </citation>
    <scope>NUCLEOTIDE SEQUENCE</scope>
    <source>
        <strain evidence="23">CBS 130266</strain>
    </source>
</reference>
<name>A0A9P4NU20_9PEZI</name>
<evidence type="ECO:0000256" key="20">
    <source>
        <dbReference type="PIRSR" id="PIRSR005149-50"/>
    </source>
</evidence>
<evidence type="ECO:0000256" key="4">
    <source>
        <dbReference type="ARBA" id="ARBA00005747"/>
    </source>
</evidence>
<feature type="binding site" evidence="19">
    <location>
        <position position="342"/>
    </location>
    <ligand>
        <name>Zn(2+)</name>
        <dbReference type="ChEBI" id="CHEBI:29105"/>
        <label>1</label>
    </ligand>
</feature>
<dbReference type="GO" id="GO:0006633">
    <property type="term" value="P:fatty acid biosynthetic process"/>
    <property type="evidence" value="ECO:0007669"/>
    <property type="project" value="UniProtKB-KW"/>
</dbReference>
<dbReference type="GO" id="GO:0005506">
    <property type="term" value="F:iron ion binding"/>
    <property type="evidence" value="ECO:0007669"/>
    <property type="project" value="UniProtKB-UniRule"/>
</dbReference>
<evidence type="ECO:0000256" key="21">
    <source>
        <dbReference type="SAM" id="Phobius"/>
    </source>
</evidence>
<feature type="binding site" evidence="19">
    <location>
        <position position="282"/>
    </location>
    <ligand>
        <name>Zn(2+)</name>
        <dbReference type="ChEBI" id="CHEBI:29105"/>
        <label>1</label>
    </ligand>
</feature>
<evidence type="ECO:0000256" key="1">
    <source>
        <dbReference type="ARBA" id="ARBA00004477"/>
    </source>
</evidence>
<keyword evidence="10 18" id="KW-0276">Fatty acid metabolism</keyword>
<dbReference type="PROSITE" id="PS50255">
    <property type="entry name" value="CYTOCHROME_B5_2"/>
    <property type="match status" value="1"/>
</dbReference>
<dbReference type="Gene3D" id="3.10.120.10">
    <property type="entry name" value="Cytochrome b5-like heme/steroid binding domain"/>
    <property type="match status" value="1"/>
</dbReference>
<comment type="function">
    <text evidence="18">Ceramide hydroxylase involved in the hydroxylation of sphingolipid-associated very long chain fatty acids. Postulated to hydroxylate the very long chain fatty acid of dihydroceramides and phytoceramides at C-2.</text>
</comment>
<sequence>MPGRTLPTILQADVASRNTSESCYVTIGTRVFDVTEFLEDHPGGGDLILEYGGKDVTKILKDEASHFHSESAYEILEENLVGFVVTEPVVDTATKSTHPDSILPLPPTTNGLKELEVNGSANGVAKTPLFANTGMSSAADLEIETDVTTDYKTHKFLDLNKPLLIQVWNGGFTKEFYLEQVHRPRHYKGGASAPFFGNFLEPLSLTPWWVVPLCWIPPVSYGTWVCGQHFSLPVLAAYWITGLCIWTIVEYGLHRGLFHLDDYLPDNRFGLTLHFTLHGIHHYLPMDKYRLVMPPTLLAVLAAPFWKLAHSVFFYNWYAATAVFCGGIFGYICYDMTHYFLHHRKLPSYYQALKKYHLQHHFADYQNGFGVTSRFWDRIFGTELAIPPPKVLKSS</sequence>
<keyword evidence="8 18" id="KW-0479">Metal-binding</keyword>
<keyword evidence="24" id="KW-1185">Reference proteome</keyword>
<dbReference type="PIRSF" id="PIRSF005149">
    <property type="entry name" value="IPC-B_HD"/>
    <property type="match status" value="1"/>
</dbReference>
<comment type="cofactor">
    <cofactor evidence="20">
        <name>Fe cation</name>
        <dbReference type="ChEBI" id="CHEBI:24875"/>
    </cofactor>
</comment>
<feature type="binding site" evidence="19">
    <location>
        <position position="360"/>
    </location>
    <ligand>
        <name>Zn(2+)</name>
        <dbReference type="ChEBI" id="CHEBI:29105"/>
        <label>1</label>
    </ligand>
</feature>
<comment type="pathway">
    <text evidence="3">Lipid metabolism.</text>
</comment>
<accession>A0A9P4NU20</accession>
<dbReference type="InterPro" id="IPR036400">
    <property type="entry name" value="Cyt_B5-like_heme/steroid_sf"/>
</dbReference>
<feature type="binding site" evidence="19">
    <location>
        <position position="361"/>
    </location>
    <ligand>
        <name>Zn(2+)</name>
        <dbReference type="ChEBI" id="CHEBI:29105"/>
        <label>1</label>
    </ligand>
</feature>